<evidence type="ECO:0000313" key="9">
    <source>
        <dbReference type="Proteomes" id="UP000231658"/>
    </source>
</evidence>
<dbReference type="AlphaFoldDB" id="A0A1C3RCH8"/>
<keyword evidence="5 7" id="KW-0808">Transferase</keyword>
<protein>
    <recommendedName>
        <fullName evidence="7">Protein-L-isoaspartate O-methyltransferase</fullName>
        <ecNumber evidence="7">2.1.1.77</ecNumber>
    </recommendedName>
    <alternativeName>
        <fullName evidence="7">L-isoaspartyl protein carboxyl methyltransferase</fullName>
    </alternativeName>
    <alternativeName>
        <fullName evidence="7">Protein L-isoaspartyl methyltransferase</fullName>
    </alternativeName>
    <alternativeName>
        <fullName evidence="7">Protein-beta-aspartate methyltransferase</fullName>
        <shortName evidence="7">PIMT</shortName>
    </alternativeName>
</protein>
<dbReference type="HAMAP" id="MF_00090">
    <property type="entry name" value="PIMT"/>
    <property type="match status" value="1"/>
</dbReference>
<dbReference type="FunFam" id="3.40.50.150:FF:000010">
    <property type="entry name" value="Protein-L-isoaspartate O-methyltransferase"/>
    <property type="match status" value="1"/>
</dbReference>
<name>A0A1C3RCH8_9PROT</name>
<comment type="catalytic activity">
    <reaction evidence="7">
        <text>[protein]-L-isoaspartate + S-adenosyl-L-methionine = [protein]-L-isoaspartate alpha-methyl ester + S-adenosyl-L-homocysteine</text>
        <dbReference type="Rhea" id="RHEA:12705"/>
        <dbReference type="Rhea" id="RHEA-COMP:12143"/>
        <dbReference type="Rhea" id="RHEA-COMP:12144"/>
        <dbReference type="ChEBI" id="CHEBI:57856"/>
        <dbReference type="ChEBI" id="CHEBI:59789"/>
        <dbReference type="ChEBI" id="CHEBI:90596"/>
        <dbReference type="ChEBI" id="CHEBI:90598"/>
        <dbReference type="EC" id="2.1.1.77"/>
    </reaction>
</comment>
<dbReference type="InterPro" id="IPR029063">
    <property type="entry name" value="SAM-dependent_MTases_sf"/>
</dbReference>
<evidence type="ECO:0000256" key="4">
    <source>
        <dbReference type="ARBA" id="ARBA00022603"/>
    </source>
</evidence>
<dbReference type="EC" id="2.1.1.77" evidence="7"/>
<comment type="function">
    <text evidence="7">Catalyzes the methyl esterification of L-isoaspartyl residues in peptides and proteins that result from spontaneous decomposition of normal L-aspartyl and L-asparaginyl residues. It plays a role in the repair and/or degradation of damaged proteins.</text>
</comment>
<dbReference type="PROSITE" id="PS01279">
    <property type="entry name" value="PCMT"/>
    <property type="match status" value="1"/>
</dbReference>
<dbReference type="Gene3D" id="3.40.50.150">
    <property type="entry name" value="Vaccinia Virus protein VP39"/>
    <property type="match status" value="1"/>
</dbReference>
<dbReference type="Proteomes" id="UP000231658">
    <property type="component" value="Unassembled WGS sequence"/>
</dbReference>
<evidence type="ECO:0000256" key="7">
    <source>
        <dbReference type="HAMAP-Rule" id="MF_00090"/>
    </source>
</evidence>
<gene>
    <name evidence="7 8" type="primary">pcm</name>
    <name evidence="8" type="ORF">MTBPR1_10169</name>
</gene>
<evidence type="ECO:0000256" key="1">
    <source>
        <dbReference type="ARBA" id="ARBA00004496"/>
    </source>
</evidence>
<dbReference type="InterPro" id="IPR000682">
    <property type="entry name" value="PCMT"/>
</dbReference>
<dbReference type="SUPFAM" id="SSF53335">
    <property type="entry name" value="S-adenosyl-L-methionine-dependent methyltransferases"/>
    <property type="match status" value="1"/>
</dbReference>
<comment type="subcellular location">
    <subcellularLocation>
        <location evidence="1 7">Cytoplasm</location>
    </subcellularLocation>
</comment>
<evidence type="ECO:0000256" key="3">
    <source>
        <dbReference type="ARBA" id="ARBA00022490"/>
    </source>
</evidence>
<dbReference type="PANTHER" id="PTHR11579:SF0">
    <property type="entry name" value="PROTEIN-L-ISOASPARTATE(D-ASPARTATE) O-METHYLTRANSFERASE"/>
    <property type="match status" value="1"/>
</dbReference>
<keyword evidence="4 7" id="KW-0489">Methyltransferase</keyword>
<keyword evidence="3 7" id="KW-0963">Cytoplasm</keyword>
<keyword evidence="6 7" id="KW-0949">S-adenosyl-L-methionine</keyword>
<dbReference type="NCBIfam" id="TIGR00080">
    <property type="entry name" value="pimt"/>
    <property type="match status" value="1"/>
</dbReference>
<dbReference type="GO" id="GO:0032259">
    <property type="term" value="P:methylation"/>
    <property type="evidence" value="ECO:0007669"/>
    <property type="project" value="UniProtKB-KW"/>
</dbReference>
<dbReference type="OrthoDB" id="9810066at2"/>
<keyword evidence="9" id="KW-1185">Reference proteome</keyword>
<dbReference type="GO" id="GO:0030091">
    <property type="term" value="P:protein repair"/>
    <property type="evidence" value="ECO:0007669"/>
    <property type="project" value="UniProtKB-UniRule"/>
</dbReference>
<evidence type="ECO:0000256" key="2">
    <source>
        <dbReference type="ARBA" id="ARBA00005369"/>
    </source>
</evidence>
<dbReference type="STRING" id="1867952.MTBPR1_10169"/>
<dbReference type="CDD" id="cd02440">
    <property type="entry name" value="AdoMet_MTases"/>
    <property type="match status" value="1"/>
</dbReference>
<accession>A0A1C3RCH8</accession>
<dbReference type="NCBIfam" id="NF001453">
    <property type="entry name" value="PRK00312.1"/>
    <property type="match status" value="1"/>
</dbReference>
<dbReference type="Pfam" id="PF01135">
    <property type="entry name" value="PCMT"/>
    <property type="match status" value="1"/>
</dbReference>
<evidence type="ECO:0000256" key="6">
    <source>
        <dbReference type="ARBA" id="ARBA00022691"/>
    </source>
</evidence>
<evidence type="ECO:0000313" key="8">
    <source>
        <dbReference type="EMBL" id="SCA54922.1"/>
    </source>
</evidence>
<proteinExistence type="inferred from homology"/>
<dbReference type="PANTHER" id="PTHR11579">
    <property type="entry name" value="PROTEIN-L-ISOASPARTATE O-METHYLTRANSFERASE"/>
    <property type="match status" value="1"/>
</dbReference>
<dbReference type="GO" id="GO:0004719">
    <property type="term" value="F:protein-L-isoaspartate (D-aspartate) O-methyltransferase activity"/>
    <property type="evidence" value="ECO:0007669"/>
    <property type="project" value="UniProtKB-UniRule"/>
</dbReference>
<dbReference type="RefSeq" id="WP_069185656.1">
    <property type="nucleotide sequence ID" value="NZ_FLYE01000001.1"/>
</dbReference>
<sequence length="211" mass="23601">MSIHAEKIRLLMELRRQGITDTSVLAAIETIPRENFVSESFQDQAYDNIALPIGYSQTLSQPYIVALMSEALQLSDRMKVLEVGTGSGYQALVLAKLCRRLYTIERYKPLFEQAEQRFHDFRQSNIVCRCGDGTLGWPEQAPFDRIMITAAAADVPPELADQLAIGGVMVAPIGEDTSAQWLIRVTRTESGFNVEELEKVRFVPLIPGLPE</sequence>
<evidence type="ECO:0000256" key="5">
    <source>
        <dbReference type="ARBA" id="ARBA00022679"/>
    </source>
</evidence>
<reference evidence="8 9" key="1">
    <citation type="submission" date="2016-07" db="EMBL/GenBank/DDBJ databases">
        <authorList>
            <person name="Lefevre C.T."/>
        </authorList>
    </citation>
    <scope>NUCLEOTIDE SEQUENCE [LARGE SCALE GENOMIC DNA]</scope>
    <source>
        <strain evidence="8">PR1</strain>
    </source>
</reference>
<organism evidence="8 9">
    <name type="scientific">Candidatus Terasakiella magnetica</name>
    <dbReference type="NCBI Taxonomy" id="1867952"/>
    <lineage>
        <taxon>Bacteria</taxon>
        <taxon>Pseudomonadati</taxon>
        <taxon>Pseudomonadota</taxon>
        <taxon>Alphaproteobacteria</taxon>
        <taxon>Rhodospirillales</taxon>
        <taxon>Terasakiellaceae</taxon>
        <taxon>Terasakiella</taxon>
    </lineage>
</organism>
<feature type="active site" evidence="7">
    <location>
        <position position="60"/>
    </location>
</feature>
<dbReference type="GO" id="GO:0005737">
    <property type="term" value="C:cytoplasm"/>
    <property type="evidence" value="ECO:0007669"/>
    <property type="project" value="UniProtKB-SubCell"/>
</dbReference>
<dbReference type="EMBL" id="FLYE01000001">
    <property type="protein sequence ID" value="SCA54922.1"/>
    <property type="molecule type" value="Genomic_DNA"/>
</dbReference>
<comment type="similarity">
    <text evidence="2 7">Belongs to the methyltransferase superfamily. L-isoaspartyl/D-aspartyl protein methyltransferase family.</text>
</comment>